<sequence length="149" mass="16892">MLEIKSEENQLGFASPTQNDGVRSNQELHLENLQITQKRIEELLEEEEEDDDGMLRPTIAAFEQAVFLVNEAAKIMPSGFGKAWVVSDDKGGITLTWSRETPAAEVRLICHHSNPEKTYIYHEYGDDYAVVDPVDSGTLADWLNWLNRV</sequence>
<feature type="region of interest" description="Disordered" evidence="1">
    <location>
        <begin position="1"/>
        <end position="25"/>
    </location>
</feature>
<evidence type="ECO:0000256" key="1">
    <source>
        <dbReference type="SAM" id="MobiDB-lite"/>
    </source>
</evidence>
<feature type="compositionally biased region" description="Polar residues" evidence="1">
    <location>
        <begin position="15"/>
        <end position="25"/>
    </location>
</feature>
<reference evidence="2" key="1">
    <citation type="journal article" date="2020" name="mSystems">
        <title>Genome- and Community-Level Interaction Insights into Carbon Utilization and Element Cycling Functions of Hydrothermarchaeota in Hydrothermal Sediment.</title>
        <authorList>
            <person name="Zhou Z."/>
            <person name="Liu Y."/>
            <person name="Xu W."/>
            <person name="Pan J."/>
            <person name="Luo Z.H."/>
            <person name="Li M."/>
        </authorList>
    </citation>
    <scope>NUCLEOTIDE SEQUENCE [LARGE SCALE GENOMIC DNA]</scope>
    <source>
        <strain evidence="2">SpSt-374</strain>
    </source>
</reference>
<comment type="caution">
    <text evidence="2">The sequence shown here is derived from an EMBL/GenBank/DDBJ whole genome shotgun (WGS) entry which is preliminary data.</text>
</comment>
<dbReference type="AlphaFoldDB" id="A0A7C3VQY6"/>
<protein>
    <submittedName>
        <fullName evidence="2">Uncharacterized protein</fullName>
    </submittedName>
</protein>
<proteinExistence type="predicted"/>
<evidence type="ECO:0000313" key="2">
    <source>
        <dbReference type="EMBL" id="HGF99854.1"/>
    </source>
</evidence>
<gene>
    <name evidence="2" type="ORF">ENR15_04095</name>
</gene>
<accession>A0A7C3VQY6</accession>
<name>A0A7C3VQY6_9CYAN</name>
<dbReference type="EMBL" id="DSPX01000039">
    <property type="protein sequence ID" value="HGF99854.1"/>
    <property type="molecule type" value="Genomic_DNA"/>
</dbReference>
<organism evidence="2">
    <name type="scientific">Planktothricoides sp. SpSt-374</name>
    <dbReference type="NCBI Taxonomy" id="2282167"/>
    <lineage>
        <taxon>Bacteria</taxon>
        <taxon>Bacillati</taxon>
        <taxon>Cyanobacteriota</taxon>
        <taxon>Cyanophyceae</taxon>
        <taxon>Oscillatoriophycideae</taxon>
        <taxon>Oscillatoriales</taxon>
        <taxon>Oscillatoriaceae</taxon>
        <taxon>Planktothricoides</taxon>
    </lineage>
</organism>